<dbReference type="FunFam" id="3.40.50.80:FF:000001">
    <property type="entry name" value="NADPH--cytochrome P450 reductase 1"/>
    <property type="match status" value="1"/>
</dbReference>
<comment type="function">
    <text evidence="11">Component of the sulfite reductase complex that catalyzes the 6-electron reduction of sulfite to sulfide. This is one of several activities required for the biosynthesis of L-cysteine from sulfate. The flavoprotein component catalyzes the electron flow from NADPH -&gt; FAD -&gt; FMN to the hemoprotein component.</text>
</comment>
<keyword evidence="5 11" id="KW-0274">FAD</keyword>
<evidence type="ECO:0000259" key="13">
    <source>
        <dbReference type="PROSITE" id="PS50902"/>
    </source>
</evidence>
<evidence type="ECO:0000256" key="1">
    <source>
        <dbReference type="ARBA" id="ARBA00022448"/>
    </source>
</evidence>
<dbReference type="Gene3D" id="3.40.50.80">
    <property type="entry name" value="Nucleotide-binding domain of ferredoxin-NADP reductase (FNR) module"/>
    <property type="match status" value="1"/>
</dbReference>
<dbReference type="GO" id="GO:0010181">
    <property type="term" value="F:FMN binding"/>
    <property type="evidence" value="ECO:0007669"/>
    <property type="project" value="InterPro"/>
</dbReference>
<evidence type="ECO:0000256" key="3">
    <source>
        <dbReference type="ARBA" id="ARBA00022630"/>
    </source>
</evidence>
<gene>
    <name evidence="15" type="ORF">DU002_03720</name>
</gene>
<dbReference type="NCBIfam" id="TIGR01931">
    <property type="entry name" value="cysJ"/>
    <property type="match status" value="1"/>
</dbReference>
<evidence type="ECO:0000256" key="4">
    <source>
        <dbReference type="ARBA" id="ARBA00022643"/>
    </source>
</evidence>
<comment type="cofactor">
    <cofactor evidence="11 12">
        <name>FAD</name>
        <dbReference type="ChEBI" id="CHEBI:57692"/>
    </cofactor>
    <text evidence="11 12">Binds 1 FAD per subunit.</text>
</comment>
<dbReference type="PRINTS" id="PR00369">
    <property type="entry name" value="FLAVODOXIN"/>
</dbReference>
<feature type="binding site" evidence="12">
    <location>
        <begin position="391"/>
        <end position="394"/>
    </location>
    <ligand>
        <name>FAD</name>
        <dbReference type="ChEBI" id="CHEBI:57692"/>
    </ligand>
</feature>
<dbReference type="InterPro" id="IPR001709">
    <property type="entry name" value="Flavoprot_Pyr_Nucl_cyt_Rdtase"/>
</dbReference>
<reference evidence="15 16" key="1">
    <citation type="submission" date="2018-07" db="EMBL/GenBank/DDBJ databases">
        <title>Corallincola holothuriorum sp. nov., a new facultative anaerobe isolated from sea cucumber Apostichopus japonicus.</title>
        <authorList>
            <person name="Xia H."/>
        </authorList>
    </citation>
    <scope>NUCLEOTIDE SEQUENCE [LARGE SCALE GENOMIC DNA]</scope>
    <source>
        <strain evidence="15 16">C4</strain>
    </source>
</reference>
<evidence type="ECO:0000313" key="15">
    <source>
        <dbReference type="EMBL" id="RCU51590.1"/>
    </source>
</evidence>
<dbReference type="InterPro" id="IPR017927">
    <property type="entry name" value="FAD-bd_FR_type"/>
</dbReference>
<dbReference type="PANTHER" id="PTHR19384:SF128">
    <property type="entry name" value="NADPH OXIDOREDUCTASE A"/>
    <property type="match status" value="1"/>
</dbReference>
<comment type="cofactor">
    <cofactor evidence="11 12">
        <name>FMN</name>
        <dbReference type="ChEBI" id="CHEBI:58210"/>
    </cofactor>
    <text evidence="11 12">Binds 1 FMN per subunit.</text>
</comment>
<feature type="binding site" evidence="12">
    <location>
        <begin position="120"/>
        <end position="123"/>
    </location>
    <ligand>
        <name>FMN</name>
        <dbReference type="ChEBI" id="CHEBI:58210"/>
    </ligand>
</feature>
<dbReference type="PROSITE" id="PS51384">
    <property type="entry name" value="FAD_FR"/>
    <property type="match status" value="1"/>
</dbReference>
<feature type="binding site" evidence="12">
    <location>
        <position position="604"/>
    </location>
    <ligand>
        <name>FAD</name>
        <dbReference type="ChEBI" id="CHEBI:57692"/>
    </ligand>
</feature>
<dbReference type="Proteomes" id="UP000252558">
    <property type="component" value="Unassembled WGS sequence"/>
</dbReference>
<dbReference type="GO" id="GO:0070814">
    <property type="term" value="P:hydrogen sulfide biosynthetic process"/>
    <property type="evidence" value="ECO:0007669"/>
    <property type="project" value="UniProtKB-UniPathway"/>
</dbReference>
<keyword evidence="2 11" id="KW-0028">Amino-acid biosynthesis</keyword>
<dbReference type="RefSeq" id="WP_114337019.1">
    <property type="nucleotide sequence ID" value="NZ_QPID01000002.1"/>
</dbReference>
<keyword evidence="3 11" id="KW-0285">Flavoprotein</keyword>
<dbReference type="PIRSF" id="PIRSF000207">
    <property type="entry name" value="SiR-FP_CysJ"/>
    <property type="match status" value="1"/>
</dbReference>
<dbReference type="GO" id="GO:0004783">
    <property type="term" value="F:sulfite reductase (NADPH) activity"/>
    <property type="evidence" value="ECO:0007669"/>
    <property type="project" value="UniProtKB-EC"/>
</dbReference>
<dbReference type="GO" id="GO:0005829">
    <property type="term" value="C:cytosol"/>
    <property type="evidence" value="ECO:0007669"/>
    <property type="project" value="TreeGrafter"/>
</dbReference>
<dbReference type="Gene3D" id="3.40.50.360">
    <property type="match status" value="1"/>
</dbReference>
<dbReference type="UniPathway" id="UPA00140">
    <property type="reaction ID" value="UER00207"/>
</dbReference>
<dbReference type="AlphaFoldDB" id="A0A368NNC0"/>
<keyword evidence="1 11" id="KW-0813">Transport</keyword>
<comment type="caution">
    <text evidence="15">The sequence shown here is derived from an EMBL/GenBank/DDBJ whole genome shotgun (WGS) entry which is preliminary data.</text>
</comment>
<dbReference type="OrthoDB" id="9816402at2"/>
<evidence type="ECO:0000256" key="6">
    <source>
        <dbReference type="ARBA" id="ARBA00022857"/>
    </source>
</evidence>
<dbReference type="SUPFAM" id="SSF52343">
    <property type="entry name" value="Ferredoxin reductase-like, C-terminal NADP-linked domain"/>
    <property type="match status" value="1"/>
</dbReference>
<evidence type="ECO:0000256" key="5">
    <source>
        <dbReference type="ARBA" id="ARBA00022827"/>
    </source>
</evidence>
<comment type="pathway">
    <text evidence="11">Sulfur metabolism; hydrogen sulfide biosynthesis; hydrogen sulfide from sulfite (NADPH route): step 1/1.</text>
</comment>
<feature type="binding site" evidence="12">
    <location>
        <begin position="156"/>
        <end position="165"/>
    </location>
    <ligand>
        <name>FMN</name>
        <dbReference type="ChEBI" id="CHEBI:58210"/>
    </ligand>
</feature>
<feature type="binding site" evidence="12">
    <location>
        <position position="566"/>
    </location>
    <ligand>
        <name>NADP(+)</name>
        <dbReference type="ChEBI" id="CHEBI:58349"/>
    </ligand>
</feature>
<evidence type="ECO:0000256" key="12">
    <source>
        <dbReference type="PIRSR" id="PIRSR000207-1"/>
    </source>
</evidence>
<evidence type="ECO:0000259" key="14">
    <source>
        <dbReference type="PROSITE" id="PS51384"/>
    </source>
</evidence>
<dbReference type="InterPro" id="IPR039261">
    <property type="entry name" value="FNR_nucleotide-bd"/>
</dbReference>
<comment type="catalytic activity">
    <reaction evidence="10 11">
        <text>hydrogen sulfide + 3 NADP(+) + 3 H2O = sulfite + 3 NADPH + 4 H(+)</text>
        <dbReference type="Rhea" id="RHEA:13801"/>
        <dbReference type="ChEBI" id="CHEBI:15377"/>
        <dbReference type="ChEBI" id="CHEBI:15378"/>
        <dbReference type="ChEBI" id="CHEBI:17359"/>
        <dbReference type="ChEBI" id="CHEBI:29919"/>
        <dbReference type="ChEBI" id="CHEBI:57783"/>
        <dbReference type="ChEBI" id="CHEBI:58349"/>
        <dbReference type="EC" id="1.8.1.2"/>
    </reaction>
</comment>
<comment type="subunit">
    <text evidence="11">Alpha(8)-beta(8). The alpha component is a flavoprotein, the beta component is a hemoprotein.</text>
</comment>
<protein>
    <recommendedName>
        <fullName evidence="11">Sulfite reductase [NADPH] flavoprotein alpha-component</fullName>
        <shortName evidence="11">SiR-FP</shortName>
        <ecNumber evidence="11">1.8.1.2</ecNumber>
    </recommendedName>
</protein>
<dbReference type="PRINTS" id="PR00371">
    <property type="entry name" value="FPNCR"/>
</dbReference>
<evidence type="ECO:0000256" key="7">
    <source>
        <dbReference type="ARBA" id="ARBA00022982"/>
    </source>
</evidence>
<dbReference type="InterPro" id="IPR029039">
    <property type="entry name" value="Flavoprotein-like_sf"/>
</dbReference>
<dbReference type="PROSITE" id="PS50902">
    <property type="entry name" value="FLAVODOXIN_LIKE"/>
    <property type="match status" value="1"/>
</dbReference>
<dbReference type="Pfam" id="PF00258">
    <property type="entry name" value="Flavodoxin_1"/>
    <property type="match status" value="1"/>
</dbReference>
<proteinExistence type="predicted"/>
<dbReference type="CDD" id="cd06199">
    <property type="entry name" value="SiR"/>
    <property type="match status" value="1"/>
</dbReference>
<feature type="domain" description="Flavodoxin-like" evidence="13">
    <location>
        <begin position="67"/>
        <end position="205"/>
    </location>
</feature>
<dbReference type="InterPro" id="IPR003097">
    <property type="entry name" value="CysJ-like_FAD-binding"/>
</dbReference>
<dbReference type="InterPro" id="IPR001433">
    <property type="entry name" value="OxRdtase_FAD/NAD-bd"/>
</dbReference>
<feature type="domain" description="FAD-binding FR-type" evidence="14">
    <location>
        <begin position="239"/>
        <end position="453"/>
    </location>
</feature>
<keyword evidence="16" id="KW-1185">Reference proteome</keyword>
<dbReference type="InterPro" id="IPR008254">
    <property type="entry name" value="Flavodoxin/NO_synth"/>
</dbReference>
<evidence type="ECO:0000256" key="2">
    <source>
        <dbReference type="ARBA" id="ARBA00022605"/>
    </source>
</evidence>
<dbReference type="InterPro" id="IPR023173">
    <property type="entry name" value="NADPH_Cyt_P450_Rdtase_alpha"/>
</dbReference>
<dbReference type="EMBL" id="QPID01000002">
    <property type="protein sequence ID" value="RCU51590.1"/>
    <property type="molecule type" value="Genomic_DNA"/>
</dbReference>
<dbReference type="InterPro" id="IPR017938">
    <property type="entry name" value="Riboflavin_synthase-like_b-brl"/>
</dbReference>
<keyword evidence="4 11" id="KW-0288">FMN</keyword>
<keyword evidence="8 11" id="KW-0560">Oxidoreductase</keyword>
<feature type="binding site" evidence="12">
    <location>
        <begin position="424"/>
        <end position="427"/>
    </location>
    <ligand>
        <name>FAD</name>
        <dbReference type="ChEBI" id="CHEBI:57692"/>
    </ligand>
</feature>
<dbReference type="SUPFAM" id="SSF52218">
    <property type="entry name" value="Flavoproteins"/>
    <property type="match status" value="1"/>
</dbReference>
<dbReference type="InterPro" id="IPR010199">
    <property type="entry name" value="CysJ"/>
</dbReference>
<dbReference type="EC" id="1.8.1.2" evidence="11"/>
<feature type="binding site" evidence="12">
    <location>
        <begin position="409"/>
        <end position="411"/>
    </location>
    <ligand>
        <name>FAD</name>
        <dbReference type="ChEBI" id="CHEBI:57692"/>
    </ligand>
</feature>
<feature type="binding site" evidence="12">
    <location>
        <begin position="524"/>
        <end position="525"/>
    </location>
    <ligand>
        <name>NADP(+)</name>
        <dbReference type="ChEBI" id="CHEBI:58349"/>
    </ligand>
</feature>
<dbReference type="GO" id="GO:0050660">
    <property type="term" value="F:flavin adenine dinucleotide binding"/>
    <property type="evidence" value="ECO:0007669"/>
    <property type="project" value="InterPro"/>
</dbReference>
<dbReference type="SUPFAM" id="SSF63380">
    <property type="entry name" value="Riboflavin synthase domain-like"/>
    <property type="match status" value="1"/>
</dbReference>
<feature type="binding site" evidence="12">
    <location>
        <begin position="530"/>
        <end position="534"/>
    </location>
    <ligand>
        <name>NADP(+)</name>
        <dbReference type="ChEBI" id="CHEBI:58349"/>
    </ligand>
</feature>
<evidence type="ECO:0000256" key="9">
    <source>
        <dbReference type="ARBA" id="ARBA00023192"/>
    </source>
</evidence>
<dbReference type="InterPro" id="IPR001094">
    <property type="entry name" value="Flavdoxin-like"/>
</dbReference>
<evidence type="ECO:0000256" key="10">
    <source>
        <dbReference type="ARBA" id="ARBA00052219"/>
    </source>
</evidence>
<keyword evidence="9 11" id="KW-0198">Cysteine biosynthesis</keyword>
<keyword evidence="6 11" id="KW-0521">NADP</keyword>
<sequence>MASKDNLLSALLSTEQQQRLQQAVGDFNPAQLTWVSGYLAGLANAGGVQATAGTAVTVDAPAAGGALTILYGTQSGNGKAVASQLQAQAEAKGLPTKLVSMADFPVKQLKKETHLAIVVSTHGEGDPPDEAEELHALLGSKRAPKLDGLKFSVLALGDSSYEFYCQTGKDFDERIAKQGGSRLLDRVDCDVDFEAAAETWRNQLVDVLAKELSAVHAPVQAGVSANTAVSATASQYDKKHPFTANLLANQKITGRDSIKDIRHVEIDLEGSGLAYRPGDSLGIWFENDVALVDELLTLLGLDGSTEVKLDDETFSLKDALISKYELTQLVPSFVKSYAESADNATLKALADDATALREFIGDRQVIDVVREHPAKLTAEQLQSSLRRITPRLYSIASSQSEVEEEVHLTVGVVRYDAFGSEHLGGASGFLAERLEEGDDVKVFIENNDHFRLPENGDTPVVMVGPGTGIAPFRAFLQEREATDADGDNWLLFGNPTFTQDFLYQTEIQRYVKSGVLSKVDLAWSRDQAHKIYVQDKIREQGAELYQWLESGAHFYVCGDASRMAKDVHEALISVVAEHGGKSQEDAEAYVTELRRAKRYQRDVY</sequence>
<keyword evidence="7 11" id="KW-0249">Electron transport</keyword>
<name>A0A368NNC0_9GAMM</name>
<accession>A0A368NNC0</accession>
<dbReference type="PANTHER" id="PTHR19384">
    <property type="entry name" value="NITRIC OXIDE SYNTHASE-RELATED"/>
    <property type="match status" value="1"/>
</dbReference>
<evidence type="ECO:0000256" key="11">
    <source>
        <dbReference type="PIRNR" id="PIRNR000207"/>
    </source>
</evidence>
<feature type="binding site" evidence="12">
    <location>
        <position position="327"/>
    </location>
    <ligand>
        <name>FAD</name>
        <dbReference type="ChEBI" id="CHEBI:57692"/>
    </ligand>
</feature>
<dbReference type="Pfam" id="PF00175">
    <property type="entry name" value="NAD_binding_1"/>
    <property type="match status" value="1"/>
</dbReference>
<dbReference type="Gene3D" id="1.20.990.10">
    <property type="entry name" value="NADPH-cytochrome p450 Reductase, Chain A, domain 3"/>
    <property type="match status" value="1"/>
</dbReference>
<feature type="binding site" evidence="12">
    <location>
        <position position="415"/>
    </location>
    <ligand>
        <name>FAD</name>
        <dbReference type="ChEBI" id="CHEBI:57692"/>
    </ligand>
</feature>
<evidence type="ECO:0000313" key="16">
    <source>
        <dbReference type="Proteomes" id="UP000252558"/>
    </source>
</evidence>
<dbReference type="Pfam" id="PF00667">
    <property type="entry name" value="FAD_binding_1"/>
    <property type="match status" value="1"/>
</dbReference>
<evidence type="ECO:0000256" key="8">
    <source>
        <dbReference type="ARBA" id="ARBA00023002"/>
    </source>
</evidence>
<dbReference type="GO" id="GO:0019344">
    <property type="term" value="P:cysteine biosynthetic process"/>
    <property type="evidence" value="ECO:0007669"/>
    <property type="project" value="UniProtKB-KW"/>
</dbReference>
<dbReference type="Gene3D" id="2.40.30.10">
    <property type="entry name" value="Translation factors"/>
    <property type="match status" value="1"/>
</dbReference>
<organism evidence="15 16">
    <name type="scientific">Corallincola holothuriorum</name>
    <dbReference type="NCBI Taxonomy" id="2282215"/>
    <lineage>
        <taxon>Bacteria</taxon>
        <taxon>Pseudomonadati</taxon>
        <taxon>Pseudomonadota</taxon>
        <taxon>Gammaproteobacteria</taxon>
        <taxon>Alteromonadales</taxon>
        <taxon>Psychromonadaceae</taxon>
        <taxon>Corallincola</taxon>
    </lineage>
</organism>